<feature type="compositionally biased region" description="Polar residues" evidence="16">
    <location>
        <begin position="1188"/>
        <end position="1199"/>
    </location>
</feature>
<dbReference type="InterPro" id="IPR059000">
    <property type="entry name" value="ATPase_P-type_domA"/>
</dbReference>
<dbReference type="SUPFAM" id="SSF56784">
    <property type="entry name" value="HAD-like"/>
    <property type="match status" value="1"/>
</dbReference>
<dbReference type="FunFam" id="1.20.1110.10:FF:000039">
    <property type="entry name" value="Calcium-transporting ATPase"/>
    <property type="match status" value="1"/>
</dbReference>
<dbReference type="InterPro" id="IPR006068">
    <property type="entry name" value="ATPase_P-typ_cation-transptr_C"/>
</dbReference>
<dbReference type="AlphaFoldDB" id="A0A8H7UWY9"/>
<dbReference type="PANTHER" id="PTHR24093">
    <property type="entry name" value="CATION TRANSPORTING ATPASE"/>
    <property type="match status" value="1"/>
</dbReference>
<dbReference type="NCBIfam" id="TIGR01494">
    <property type="entry name" value="ATPase_P-type"/>
    <property type="match status" value="2"/>
</dbReference>
<dbReference type="Gene3D" id="3.40.50.1000">
    <property type="entry name" value="HAD superfamily/HAD-like"/>
    <property type="match status" value="1"/>
</dbReference>
<dbReference type="InterPro" id="IPR004014">
    <property type="entry name" value="ATPase_P-typ_cation-transptr_N"/>
</dbReference>
<dbReference type="NCBIfam" id="TIGR01517">
    <property type="entry name" value="ATPase-IIB_Ca"/>
    <property type="match status" value="1"/>
</dbReference>
<dbReference type="InterPro" id="IPR006408">
    <property type="entry name" value="P-type_ATPase_IIB"/>
</dbReference>
<keyword evidence="13 15" id="KW-0472">Membrane</keyword>
<keyword evidence="12 15" id="KW-0406">Ion transport</keyword>
<evidence type="ECO:0000256" key="15">
    <source>
        <dbReference type="RuleBase" id="RU361146"/>
    </source>
</evidence>
<name>A0A8H7UWY9_9FUNG</name>
<dbReference type="InterPro" id="IPR001757">
    <property type="entry name" value="P_typ_ATPase"/>
</dbReference>
<feature type="transmembrane region" description="Helical" evidence="15">
    <location>
        <begin position="190"/>
        <end position="207"/>
    </location>
</feature>
<dbReference type="SUPFAM" id="SSF81653">
    <property type="entry name" value="Calcium ATPase, transduction domain A"/>
    <property type="match status" value="1"/>
</dbReference>
<keyword evidence="6 15" id="KW-0547">Nucleotide-binding</keyword>
<evidence type="ECO:0000256" key="7">
    <source>
        <dbReference type="ARBA" id="ARBA00022837"/>
    </source>
</evidence>
<feature type="compositionally biased region" description="Polar residues" evidence="16">
    <location>
        <begin position="352"/>
        <end position="364"/>
    </location>
</feature>
<evidence type="ECO:0000256" key="11">
    <source>
        <dbReference type="ARBA" id="ARBA00022989"/>
    </source>
</evidence>
<dbReference type="CDD" id="cd02081">
    <property type="entry name" value="P-type_ATPase_Ca_PMCA-like"/>
    <property type="match status" value="1"/>
</dbReference>
<dbReference type="SUPFAM" id="SSF81660">
    <property type="entry name" value="Metal cation-transporting ATPase, ATP-binding domain N"/>
    <property type="match status" value="1"/>
</dbReference>
<dbReference type="GO" id="GO:0012505">
    <property type="term" value="C:endomembrane system"/>
    <property type="evidence" value="ECO:0007669"/>
    <property type="project" value="UniProtKB-SubCell"/>
</dbReference>
<keyword evidence="3 15" id="KW-0109">Calcium transport</keyword>
<keyword evidence="9" id="KW-0460">Magnesium</keyword>
<comment type="function">
    <text evidence="15">Catalyzes the hydrolysis of ATP coupled with the transport of calcium.</text>
</comment>
<dbReference type="GO" id="GO:0016887">
    <property type="term" value="F:ATP hydrolysis activity"/>
    <property type="evidence" value="ECO:0007669"/>
    <property type="project" value="InterPro"/>
</dbReference>
<proteinExistence type="inferred from homology"/>
<keyword evidence="5" id="KW-0479">Metal-binding</keyword>
<evidence type="ECO:0000256" key="9">
    <source>
        <dbReference type="ARBA" id="ARBA00022842"/>
    </source>
</evidence>
<sequence length="1199" mass="131684">MSNQYQHQHQHQHINMASEDPTLIGTHSSTVLDEKVVNNDVKIDLRDNLRSHNDPKNPFAFVPDQLSSLMDPKNVPLLRSYGGLEGVARGLHVDLASGLTPNAPMHQNITLNQVIRDKDDSVYVEEIEFKRTPTVHSLGRQLTHRTDATVPVPDLSAFPQRKAVFGANLLPETESKSIFALMWIAFQDKTLILLAIAAVVSLGVGLYEDIAVPEYDTFGNRIPGVKWVEGVAIIVAILMVVLVGSVNDYQKEKQFRKLNAKKEDRAVKATREATVIMISVHDIQVGDILHLDPGDIVPVDGIFIEGHNLKCDESAATGESDAVRKQNWQMCERLAAAASSSNNNNQTKKDYTTTTIDSPSSSESGFKAKTPVTTEHKSTPDPFIISGSKVLEGVCTYLVTSVGENSYYGRTMMALRSEPESTPLQEKLNALAELIAKLGSAAGLLMLIVLLIRYFVTWKDGVPDQPTAIVMDIMKILIVVVTIVVVAVPEGLPLAVTLALAYATQRMLKDNNLVRVLAACETMGNATTVCSDKTGTLTQNKMTVVAGTFGSSYRFINNPPASRSDLIDIKNVATTAPKEVLNIVNQSIAVNSNAFEGENEKGEPCFVGNKTETALLQFSRDTKAEHYDTLRTRWPIEQVYPFSSERKAMATVLQIPHPTDPEQVMYRVHVKGASEIILSLCSRILTLQKSSSHSTSNNDYSGANTRELTSDDENRIERIIQSYATKSLRTIGIAYRDFNQWPPKGPSKNADDDVPYDDIVEDKGLTFLGVVGIEDPLREGVPEAVQACQRAGVFVRMVTGDNLVTAKSIAKQCGIYTPGGIVMEGPTFRKLPPSEMDTILPRLQVLARSSPEDKKILVSRLRELGDIVAVTGDGTNDGPALKMADVGFSMGIAGTEVAKEASSIILMDDNFSSIVKAIMWGRCVNDAVKKFLEFQITVNIVAVVLTFISAVASTDQKSVLTAVQLLWVNLIMDTFAALALATDPPTEELLHRRPEARSAPLITFKMWKMIIGQAIFQLVVTLVLLYSNVLNYSTDNVVLQTVVFNTFVFCQIFNEVNCRRIDSHINIFTNILANKFFIGIFFICVLGQVVIVQFGGPAFQVVALDGPHWGIAIVIGFLSLPIGVVIRLIPDDIFGFLFFNPATREKYLGGNENSVPSVYVAGNERVPWNSNERSNTMHSRSSKHNDNHSFASGSIRSLE</sequence>
<organism evidence="20 21">
    <name type="scientific">Mucor plumbeus</name>
    <dbReference type="NCBI Taxonomy" id="97098"/>
    <lineage>
        <taxon>Eukaryota</taxon>
        <taxon>Fungi</taxon>
        <taxon>Fungi incertae sedis</taxon>
        <taxon>Mucoromycota</taxon>
        <taxon>Mucoromycotina</taxon>
        <taxon>Mucoromycetes</taxon>
        <taxon>Mucorales</taxon>
        <taxon>Mucorineae</taxon>
        <taxon>Mucoraceae</taxon>
        <taxon>Mucor</taxon>
    </lineage>
</organism>
<dbReference type="GO" id="GO:0005886">
    <property type="term" value="C:plasma membrane"/>
    <property type="evidence" value="ECO:0007669"/>
    <property type="project" value="TreeGrafter"/>
</dbReference>
<evidence type="ECO:0000256" key="3">
    <source>
        <dbReference type="ARBA" id="ARBA00022568"/>
    </source>
</evidence>
<evidence type="ECO:0000256" key="6">
    <source>
        <dbReference type="ARBA" id="ARBA00022741"/>
    </source>
</evidence>
<dbReference type="GO" id="GO:0046872">
    <property type="term" value="F:metal ion binding"/>
    <property type="evidence" value="ECO:0007669"/>
    <property type="project" value="UniProtKB-KW"/>
</dbReference>
<keyword evidence="7 15" id="KW-0106">Calcium</keyword>
<accession>A0A8H7UWY9</accession>
<evidence type="ECO:0000256" key="14">
    <source>
        <dbReference type="ARBA" id="ARBA00048694"/>
    </source>
</evidence>
<comment type="catalytic activity">
    <reaction evidence="14 15">
        <text>Ca(2+)(in) + ATP + H2O = Ca(2+)(out) + ADP + phosphate + H(+)</text>
        <dbReference type="Rhea" id="RHEA:18105"/>
        <dbReference type="ChEBI" id="CHEBI:15377"/>
        <dbReference type="ChEBI" id="CHEBI:15378"/>
        <dbReference type="ChEBI" id="CHEBI:29108"/>
        <dbReference type="ChEBI" id="CHEBI:30616"/>
        <dbReference type="ChEBI" id="CHEBI:43474"/>
        <dbReference type="ChEBI" id="CHEBI:456216"/>
        <dbReference type="EC" id="7.2.2.10"/>
    </reaction>
</comment>
<dbReference type="SFLD" id="SFLDF00027">
    <property type="entry name" value="p-type_atpase"/>
    <property type="match status" value="1"/>
</dbReference>
<keyword evidence="4 15" id="KW-0812">Transmembrane</keyword>
<dbReference type="SFLD" id="SFLDG00002">
    <property type="entry name" value="C1.7:_P-type_atpase_like"/>
    <property type="match status" value="1"/>
</dbReference>
<dbReference type="Pfam" id="PF00690">
    <property type="entry name" value="Cation_ATPase_N"/>
    <property type="match status" value="1"/>
</dbReference>
<dbReference type="PRINTS" id="PR00119">
    <property type="entry name" value="CATATPASE"/>
</dbReference>
<dbReference type="PANTHER" id="PTHR24093:SF369">
    <property type="entry name" value="CALCIUM-TRANSPORTING ATPASE"/>
    <property type="match status" value="1"/>
</dbReference>
<gene>
    <name evidence="20" type="ORF">INT46_003118</name>
</gene>
<keyword evidence="2 15" id="KW-0813">Transport</keyword>
<dbReference type="Proteomes" id="UP000650833">
    <property type="component" value="Unassembled WGS sequence"/>
</dbReference>
<evidence type="ECO:0000256" key="4">
    <source>
        <dbReference type="ARBA" id="ARBA00022692"/>
    </source>
</evidence>
<dbReference type="GO" id="GO:0006874">
    <property type="term" value="P:intracellular calcium ion homeostasis"/>
    <property type="evidence" value="ECO:0007669"/>
    <property type="project" value="TreeGrafter"/>
</dbReference>
<comment type="caution">
    <text evidence="20">The sequence shown here is derived from an EMBL/GenBank/DDBJ whole genome shotgun (WGS) entry which is preliminary data.</text>
</comment>
<feature type="transmembrane region" description="Helical" evidence="15">
    <location>
        <begin position="227"/>
        <end position="247"/>
    </location>
</feature>
<keyword evidence="11 15" id="KW-1133">Transmembrane helix</keyword>
<keyword evidence="8 15" id="KW-0067">ATP-binding</keyword>
<evidence type="ECO:0000259" key="19">
    <source>
        <dbReference type="Pfam" id="PF00690"/>
    </source>
</evidence>
<dbReference type="GO" id="GO:0005388">
    <property type="term" value="F:P-type calcium transporter activity"/>
    <property type="evidence" value="ECO:0007669"/>
    <property type="project" value="UniProtKB-EC"/>
</dbReference>
<feature type="transmembrane region" description="Helical" evidence="15">
    <location>
        <begin position="434"/>
        <end position="456"/>
    </location>
</feature>
<dbReference type="InterPro" id="IPR023298">
    <property type="entry name" value="ATPase_P-typ_TM_dom_sf"/>
</dbReference>
<dbReference type="InterPro" id="IPR023214">
    <property type="entry name" value="HAD_sf"/>
</dbReference>
<dbReference type="OrthoDB" id="3352408at2759"/>
<dbReference type="Gene3D" id="3.40.1110.10">
    <property type="entry name" value="Calcium-transporting ATPase, cytoplasmic domain N"/>
    <property type="match status" value="1"/>
</dbReference>
<dbReference type="InterPro" id="IPR044492">
    <property type="entry name" value="P_typ_ATPase_HD_dom"/>
</dbReference>
<dbReference type="InterPro" id="IPR036412">
    <property type="entry name" value="HAD-like_sf"/>
</dbReference>
<dbReference type="FunFam" id="3.40.50.1000:FF:000018">
    <property type="entry name" value="Calcium-transporting ATPase"/>
    <property type="match status" value="1"/>
</dbReference>
<feature type="compositionally biased region" description="Polar residues" evidence="16">
    <location>
        <begin position="1169"/>
        <end position="1179"/>
    </location>
</feature>
<evidence type="ECO:0000256" key="13">
    <source>
        <dbReference type="ARBA" id="ARBA00023136"/>
    </source>
</evidence>
<evidence type="ECO:0000256" key="1">
    <source>
        <dbReference type="ARBA" id="ARBA00004127"/>
    </source>
</evidence>
<feature type="transmembrane region" description="Helical" evidence="15">
    <location>
        <begin position="1076"/>
        <end position="1096"/>
    </location>
</feature>
<keyword evidence="10" id="KW-1278">Translocase</keyword>
<evidence type="ECO:0000313" key="21">
    <source>
        <dbReference type="Proteomes" id="UP000650833"/>
    </source>
</evidence>
<evidence type="ECO:0000256" key="10">
    <source>
        <dbReference type="ARBA" id="ARBA00022967"/>
    </source>
</evidence>
<protein>
    <recommendedName>
        <fullName evidence="15">Calcium-transporting ATPase</fullName>
        <ecNumber evidence="15">7.2.2.10</ecNumber>
    </recommendedName>
</protein>
<keyword evidence="21" id="KW-1185">Reference proteome</keyword>
<dbReference type="InterPro" id="IPR023299">
    <property type="entry name" value="ATPase_P-typ_cyto_dom_N"/>
</dbReference>
<dbReference type="Gene3D" id="2.70.150.10">
    <property type="entry name" value="Calcium-transporting ATPase, cytoplasmic transduction domain A"/>
    <property type="match status" value="1"/>
</dbReference>
<evidence type="ECO:0000256" key="12">
    <source>
        <dbReference type="ARBA" id="ARBA00023065"/>
    </source>
</evidence>
<feature type="domain" description="Cation-transporting P-type ATPase N-terminal" evidence="19">
    <location>
        <begin position="158"/>
        <end position="201"/>
    </location>
</feature>
<dbReference type="EMBL" id="JAEPRC010000275">
    <property type="protein sequence ID" value="KAG2201726.1"/>
    <property type="molecule type" value="Genomic_DNA"/>
</dbReference>
<feature type="transmembrane region" description="Helical" evidence="15">
    <location>
        <begin position="931"/>
        <end position="952"/>
    </location>
</feature>
<evidence type="ECO:0000256" key="16">
    <source>
        <dbReference type="SAM" id="MobiDB-lite"/>
    </source>
</evidence>
<feature type="transmembrane region" description="Helical" evidence="15">
    <location>
        <begin position="1002"/>
        <end position="1025"/>
    </location>
</feature>
<comment type="subcellular location">
    <subcellularLocation>
        <location evidence="1">Endomembrane system</location>
        <topology evidence="1">Multi-pass membrane protein</topology>
    </subcellularLocation>
    <subcellularLocation>
        <location evidence="15">Membrane</location>
        <topology evidence="15">Multi-pass membrane protein</topology>
    </subcellularLocation>
</comment>
<dbReference type="Pfam" id="PF00122">
    <property type="entry name" value="E1-E2_ATPase"/>
    <property type="match status" value="1"/>
</dbReference>
<feature type="region of interest" description="Disordered" evidence="16">
    <location>
        <begin position="337"/>
        <end position="374"/>
    </location>
</feature>
<feature type="domain" description="Cation-transporting P-type ATPase C-terminal" evidence="18">
    <location>
        <begin position="958"/>
        <end position="1128"/>
    </location>
</feature>
<feature type="region of interest" description="Disordered" evidence="16">
    <location>
        <begin position="1169"/>
        <end position="1199"/>
    </location>
</feature>
<evidence type="ECO:0000259" key="17">
    <source>
        <dbReference type="Pfam" id="PF00122"/>
    </source>
</evidence>
<dbReference type="InterPro" id="IPR008250">
    <property type="entry name" value="ATPase_P-typ_transduc_dom_A_sf"/>
</dbReference>
<dbReference type="GO" id="GO:0005524">
    <property type="term" value="F:ATP binding"/>
    <property type="evidence" value="ECO:0007669"/>
    <property type="project" value="UniProtKB-KW"/>
</dbReference>
<comment type="similarity">
    <text evidence="15">Belongs to the cation transport ATPase (P-type) (TC 3.A.3) family.</text>
</comment>
<evidence type="ECO:0000256" key="2">
    <source>
        <dbReference type="ARBA" id="ARBA00022448"/>
    </source>
</evidence>
<dbReference type="SUPFAM" id="SSF81665">
    <property type="entry name" value="Calcium ATPase, transmembrane domain M"/>
    <property type="match status" value="1"/>
</dbReference>
<feature type="transmembrane region" description="Helical" evidence="15">
    <location>
        <begin position="1108"/>
        <end position="1129"/>
    </location>
</feature>
<feature type="domain" description="P-type ATPase A" evidence="17">
    <location>
        <begin position="264"/>
        <end position="413"/>
    </location>
</feature>
<dbReference type="EC" id="7.2.2.10" evidence="15"/>
<reference evidence="20" key="1">
    <citation type="submission" date="2020-12" db="EMBL/GenBank/DDBJ databases">
        <title>Metabolic potential, ecology and presence of endohyphal bacteria is reflected in genomic diversity of Mucoromycotina.</title>
        <authorList>
            <person name="Muszewska A."/>
            <person name="Okrasinska A."/>
            <person name="Steczkiewicz K."/>
            <person name="Drgas O."/>
            <person name="Orlowska M."/>
            <person name="Perlinska-Lenart U."/>
            <person name="Aleksandrzak-Piekarczyk T."/>
            <person name="Szatraj K."/>
            <person name="Zielenkiewicz U."/>
            <person name="Pilsyk S."/>
            <person name="Malc E."/>
            <person name="Mieczkowski P."/>
            <person name="Kruszewska J.S."/>
            <person name="Biernat P."/>
            <person name="Pawlowska J."/>
        </authorList>
    </citation>
    <scope>NUCLEOTIDE SEQUENCE</scope>
    <source>
        <strain evidence="20">CBS 226.32</strain>
    </source>
</reference>
<feature type="transmembrane region" description="Helical" evidence="15">
    <location>
        <begin position="476"/>
        <end position="503"/>
    </location>
</feature>
<dbReference type="Pfam" id="PF00689">
    <property type="entry name" value="Cation_ATPase_C"/>
    <property type="match status" value="1"/>
</dbReference>
<dbReference type="PROSITE" id="PS00154">
    <property type="entry name" value="ATPASE_E1_E2"/>
    <property type="match status" value="1"/>
</dbReference>
<dbReference type="InterPro" id="IPR018303">
    <property type="entry name" value="ATPase_P-typ_P_site"/>
</dbReference>
<evidence type="ECO:0000256" key="8">
    <source>
        <dbReference type="ARBA" id="ARBA00022840"/>
    </source>
</evidence>
<dbReference type="SFLD" id="SFLDS00003">
    <property type="entry name" value="Haloacid_Dehalogenase"/>
    <property type="match status" value="1"/>
</dbReference>
<evidence type="ECO:0000259" key="18">
    <source>
        <dbReference type="Pfam" id="PF00689"/>
    </source>
</evidence>
<comment type="caution">
    <text evidence="15">Lacks conserved residue(s) required for the propagation of feature annotation.</text>
</comment>
<evidence type="ECO:0000313" key="20">
    <source>
        <dbReference type="EMBL" id="KAG2201726.1"/>
    </source>
</evidence>
<dbReference type="Gene3D" id="1.20.1110.10">
    <property type="entry name" value="Calcium-transporting ATPase, transmembrane domain"/>
    <property type="match status" value="1"/>
</dbReference>
<evidence type="ECO:0000256" key="5">
    <source>
        <dbReference type="ARBA" id="ARBA00022723"/>
    </source>
</evidence>
<dbReference type="Pfam" id="PF13246">
    <property type="entry name" value="Cation_ATPase"/>
    <property type="match status" value="1"/>
</dbReference>